<proteinExistence type="predicted"/>
<feature type="domain" description="MotA/TolQ/ExbB proton channel" evidence="7">
    <location>
        <begin position="142"/>
        <end position="236"/>
    </location>
</feature>
<evidence type="ECO:0000256" key="6">
    <source>
        <dbReference type="SAM" id="Phobius"/>
    </source>
</evidence>
<accession>A0A3B0YML8</accession>
<evidence type="ECO:0000256" key="4">
    <source>
        <dbReference type="ARBA" id="ARBA00022989"/>
    </source>
</evidence>
<feature type="transmembrane region" description="Helical" evidence="6">
    <location>
        <begin position="205"/>
        <end position="225"/>
    </location>
</feature>
<keyword evidence="2" id="KW-1003">Cell membrane</keyword>
<reference evidence="8" key="1">
    <citation type="submission" date="2018-06" db="EMBL/GenBank/DDBJ databases">
        <authorList>
            <person name="Zhirakovskaya E."/>
        </authorList>
    </citation>
    <scope>NUCLEOTIDE SEQUENCE</scope>
</reference>
<protein>
    <recommendedName>
        <fullName evidence="7">MotA/TolQ/ExbB proton channel domain-containing protein</fullName>
    </recommendedName>
</protein>
<keyword evidence="4 6" id="KW-1133">Transmembrane helix</keyword>
<name>A0A3B0YML8_9ZZZZ</name>
<dbReference type="InterPro" id="IPR047055">
    <property type="entry name" value="MotA-like"/>
</dbReference>
<dbReference type="AlphaFoldDB" id="A0A3B0YML8"/>
<organism evidence="8">
    <name type="scientific">hydrothermal vent metagenome</name>
    <dbReference type="NCBI Taxonomy" id="652676"/>
    <lineage>
        <taxon>unclassified sequences</taxon>
        <taxon>metagenomes</taxon>
        <taxon>ecological metagenomes</taxon>
    </lineage>
</organism>
<dbReference type="Pfam" id="PF01618">
    <property type="entry name" value="MotA_ExbB"/>
    <property type="match status" value="1"/>
</dbReference>
<evidence type="ECO:0000256" key="1">
    <source>
        <dbReference type="ARBA" id="ARBA00004651"/>
    </source>
</evidence>
<feature type="transmembrane region" description="Helical" evidence="6">
    <location>
        <begin position="59"/>
        <end position="87"/>
    </location>
</feature>
<evidence type="ECO:0000256" key="3">
    <source>
        <dbReference type="ARBA" id="ARBA00022692"/>
    </source>
</evidence>
<keyword evidence="5 6" id="KW-0472">Membrane</keyword>
<evidence type="ECO:0000313" key="8">
    <source>
        <dbReference type="EMBL" id="VAW69616.1"/>
    </source>
</evidence>
<feature type="transmembrane region" description="Helical" evidence="6">
    <location>
        <begin position="20"/>
        <end position="39"/>
    </location>
</feature>
<dbReference type="GO" id="GO:0071978">
    <property type="term" value="P:bacterial-type flagellum-dependent swarming motility"/>
    <property type="evidence" value="ECO:0007669"/>
    <property type="project" value="InterPro"/>
</dbReference>
<comment type="subcellular location">
    <subcellularLocation>
        <location evidence="1">Cell membrane</location>
        <topology evidence="1">Multi-pass membrane protein</topology>
    </subcellularLocation>
</comment>
<feature type="transmembrane region" description="Helical" evidence="6">
    <location>
        <begin position="173"/>
        <end position="193"/>
    </location>
</feature>
<sequence>MQSLKDKKYLMTSKKRFDPITLVFSVGLLSAVLISAIGIDIGFGAGTGGAYLFNDFRSFFFVVGGTLGVLLFQFDLETFFSTFLLVIRSFMGSPTKVTVKQMEELDESIIKGSSMLELRDGNEITGDLLNDIIYMVKEKLFYEEIEDFVSNRIATVFLIRKVAVALLNKGAKIAPALGLLGTVIGLIEVLQSLEEPSKIGPAMSLALMTTAFGSVLGSLVFTPLAGRLEHHNSMFIETHKLLMNRVSVLIRREDRQLNSVKMNKKLDIS</sequence>
<dbReference type="GO" id="GO:0006935">
    <property type="term" value="P:chemotaxis"/>
    <property type="evidence" value="ECO:0007669"/>
    <property type="project" value="InterPro"/>
</dbReference>
<dbReference type="InterPro" id="IPR002898">
    <property type="entry name" value="MotA_ExbB_proton_chnl"/>
</dbReference>
<evidence type="ECO:0000256" key="5">
    <source>
        <dbReference type="ARBA" id="ARBA00023136"/>
    </source>
</evidence>
<dbReference type="GO" id="GO:0005886">
    <property type="term" value="C:plasma membrane"/>
    <property type="evidence" value="ECO:0007669"/>
    <property type="project" value="UniProtKB-SubCell"/>
</dbReference>
<keyword evidence="3 6" id="KW-0812">Transmembrane</keyword>
<evidence type="ECO:0000256" key="2">
    <source>
        <dbReference type="ARBA" id="ARBA00022475"/>
    </source>
</evidence>
<dbReference type="EMBL" id="UOFI01000169">
    <property type="protein sequence ID" value="VAW69616.1"/>
    <property type="molecule type" value="Genomic_DNA"/>
</dbReference>
<gene>
    <name evidence="8" type="ORF">MNBD_GAMMA09-3369</name>
</gene>
<dbReference type="PANTHER" id="PTHR30433">
    <property type="entry name" value="CHEMOTAXIS PROTEIN MOTA"/>
    <property type="match status" value="1"/>
</dbReference>
<dbReference type="PANTHER" id="PTHR30433:SF2">
    <property type="entry name" value="MOTILITY PROTEIN A"/>
    <property type="match status" value="1"/>
</dbReference>
<evidence type="ECO:0000259" key="7">
    <source>
        <dbReference type="Pfam" id="PF01618"/>
    </source>
</evidence>